<dbReference type="Proteomes" id="UP000051621">
    <property type="component" value="Unassembled WGS sequence"/>
</dbReference>
<dbReference type="AlphaFoldDB" id="A0A0R1M623"/>
<name>A0A0R1M623_9LACO</name>
<dbReference type="OrthoDB" id="2296534at2"/>
<accession>A0A0R1M623</accession>
<dbReference type="EMBL" id="AZEF01000042">
    <property type="protein sequence ID" value="KRL00466.1"/>
    <property type="molecule type" value="Genomic_DNA"/>
</dbReference>
<evidence type="ECO:0000313" key="2">
    <source>
        <dbReference type="Proteomes" id="UP000051621"/>
    </source>
</evidence>
<proteinExistence type="predicted"/>
<gene>
    <name evidence="1" type="ORF">FC81_GL001995</name>
</gene>
<protein>
    <submittedName>
        <fullName evidence="1">Uncharacterized protein</fullName>
    </submittedName>
</protein>
<organism evidence="1 2">
    <name type="scientific">Liquorilactobacillus capillatus DSM 19910</name>
    <dbReference type="NCBI Taxonomy" id="1423731"/>
    <lineage>
        <taxon>Bacteria</taxon>
        <taxon>Bacillati</taxon>
        <taxon>Bacillota</taxon>
        <taxon>Bacilli</taxon>
        <taxon>Lactobacillales</taxon>
        <taxon>Lactobacillaceae</taxon>
        <taxon>Liquorilactobacillus</taxon>
    </lineage>
</organism>
<dbReference type="RefSeq" id="WP_057745952.1">
    <property type="nucleotide sequence ID" value="NZ_AZEF01000042.1"/>
</dbReference>
<comment type="caution">
    <text evidence="1">The sequence shown here is derived from an EMBL/GenBank/DDBJ whole genome shotgun (WGS) entry which is preliminary data.</text>
</comment>
<reference evidence="1 2" key="1">
    <citation type="journal article" date="2015" name="Genome Announc.">
        <title>Expanding the biotechnology potential of lactobacilli through comparative genomics of 213 strains and associated genera.</title>
        <authorList>
            <person name="Sun Z."/>
            <person name="Harris H.M."/>
            <person name="McCann A."/>
            <person name="Guo C."/>
            <person name="Argimon S."/>
            <person name="Zhang W."/>
            <person name="Yang X."/>
            <person name="Jeffery I.B."/>
            <person name="Cooney J.C."/>
            <person name="Kagawa T.F."/>
            <person name="Liu W."/>
            <person name="Song Y."/>
            <person name="Salvetti E."/>
            <person name="Wrobel A."/>
            <person name="Rasinkangas P."/>
            <person name="Parkhill J."/>
            <person name="Rea M.C."/>
            <person name="O'Sullivan O."/>
            <person name="Ritari J."/>
            <person name="Douillard F.P."/>
            <person name="Paul Ross R."/>
            <person name="Yang R."/>
            <person name="Briner A.E."/>
            <person name="Felis G.E."/>
            <person name="de Vos W.M."/>
            <person name="Barrangou R."/>
            <person name="Klaenhammer T.R."/>
            <person name="Caufield P.W."/>
            <person name="Cui Y."/>
            <person name="Zhang H."/>
            <person name="O'Toole P.W."/>
        </authorList>
    </citation>
    <scope>NUCLEOTIDE SEQUENCE [LARGE SCALE GENOMIC DNA]</scope>
    <source>
        <strain evidence="1 2">DSM 19910</strain>
    </source>
</reference>
<evidence type="ECO:0000313" key="1">
    <source>
        <dbReference type="EMBL" id="KRL00466.1"/>
    </source>
</evidence>
<keyword evidence="2" id="KW-1185">Reference proteome</keyword>
<dbReference type="PATRIC" id="fig|1423731.3.peg.2051"/>
<sequence>MNEDSYLAWAKSMPHTYEVNFDNSILVPQINDFPELKNLGNIISVKPKRWRIESIVPELDIFSQCFLTTMQKHHVPAENYTITQLTEEKI</sequence>